<dbReference type="Proteomes" id="UP000199545">
    <property type="component" value="Unassembled WGS sequence"/>
</dbReference>
<dbReference type="RefSeq" id="WP_093228863.1">
    <property type="nucleotide sequence ID" value="NZ_FORR01000004.1"/>
</dbReference>
<dbReference type="PROSITE" id="PS51682">
    <property type="entry name" value="SAM_OMT_I"/>
    <property type="match status" value="1"/>
</dbReference>
<dbReference type="InterPro" id="IPR050362">
    <property type="entry name" value="Cation-dep_OMT"/>
</dbReference>
<dbReference type="InterPro" id="IPR029063">
    <property type="entry name" value="SAM-dependent_MTases_sf"/>
</dbReference>
<dbReference type="InterPro" id="IPR002935">
    <property type="entry name" value="SAM_O-MeTrfase"/>
</dbReference>
<protein>
    <submittedName>
        <fullName evidence="4">Predicted O-methyltransferase YrrM</fullName>
    </submittedName>
</protein>
<accession>A0A1I3NEG3</accession>
<dbReference type="Pfam" id="PF01596">
    <property type="entry name" value="Methyltransf_3"/>
    <property type="match status" value="1"/>
</dbReference>
<reference evidence="4 5" key="1">
    <citation type="submission" date="2016-10" db="EMBL/GenBank/DDBJ databases">
        <authorList>
            <person name="de Groot N.N."/>
        </authorList>
    </citation>
    <scope>NUCLEOTIDE SEQUENCE [LARGE SCALE GENOMIC DNA]</scope>
    <source>
        <strain evidence="4 5">DSM 44778</strain>
    </source>
</reference>
<keyword evidence="5" id="KW-1185">Reference proteome</keyword>
<dbReference type="OrthoDB" id="9799672at2"/>
<evidence type="ECO:0000313" key="5">
    <source>
        <dbReference type="Proteomes" id="UP000199545"/>
    </source>
</evidence>
<dbReference type="SUPFAM" id="SSF53335">
    <property type="entry name" value="S-adenosyl-L-methionine-dependent methyltransferases"/>
    <property type="match status" value="1"/>
</dbReference>
<dbReference type="GO" id="GO:0008757">
    <property type="term" value="F:S-adenosylmethionine-dependent methyltransferase activity"/>
    <property type="evidence" value="ECO:0007669"/>
    <property type="project" value="TreeGrafter"/>
</dbReference>
<dbReference type="CDD" id="cd02440">
    <property type="entry name" value="AdoMet_MTases"/>
    <property type="match status" value="1"/>
</dbReference>
<evidence type="ECO:0000256" key="3">
    <source>
        <dbReference type="ARBA" id="ARBA00022691"/>
    </source>
</evidence>
<evidence type="ECO:0000256" key="2">
    <source>
        <dbReference type="ARBA" id="ARBA00022679"/>
    </source>
</evidence>
<dbReference type="PANTHER" id="PTHR10509:SF14">
    <property type="entry name" value="CAFFEOYL-COA O-METHYLTRANSFERASE 3-RELATED"/>
    <property type="match status" value="1"/>
</dbReference>
<dbReference type="STRING" id="46223.SAMN05421852_104110"/>
<dbReference type="GO" id="GO:0032259">
    <property type="term" value="P:methylation"/>
    <property type="evidence" value="ECO:0007669"/>
    <property type="project" value="UniProtKB-KW"/>
</dbReference>
<gene>
    <name evidence="4" type="ORF">SAMN05421852_104110</name>
</gene>
<proteinExistence type="predicted"/>
<dbReference type="AlphaFoldDB" id="A0A1I3NEG3"/>
<dbReference type="PANTHER" id="PTHR10509">
    <property type="entry name" value="O-METHYLTRANSFERASE-RELATED"/>
    <property type="match status" value="1"/>
</dbReference>
<dbReference type="Gene3D" id="3.40.50.150">
    <property type="entry name" value="Vaccinia Virus protein VP39"/>
    <property type="match status" value="1"/>
</dbReference>
<dbReference type="EMBL" id="FORR01000004">
    <property type="protein sequence ID" value="SFJ07693.1"/>
    <property type="molecule type" value="Genomic_DNA"/>
</dbReference>
<keyword evidence="2 4" id="KW-0808">Transferase</keyword>
<evidence type="ECO:0000256" key="1">
    <source>
        <dbReference type="ARBA" id="ARBA00022603"/>
    </source>
</evidence>
<evidence type="ECO:0000313" key="4">
    <source>
        <dbReference type="EMBL" id="SFJ07693.1"/>
    </source>
</evidence>
<keyword evidence="1 4" id="KW-0489">Methyltransferase</keyword>
<organism evidence="4 5">
    <name type="scientific">Thermoflavimicrobium dichotomicum</name>
    <dbReference type="NCBI Taxonomy" id="46223"/>
    <lineage>
        <taxon>Bacteria</taxon>
        <taxon>Bacillati</taxon>
        <taxon>Bacillota</taxon>
        <taxon>Bacilli</taxon>
        <taxon>Bacillales</taxon>
        <taxon>Thermoactinomycetaceae</taxon>
        <taxon>Thermoflavimicrobium</taxon>
    </lineage>
</organism>
<keyword evidence="3" id="KW-0949">S-adenosyl-L-methionine</keyword>
<dbReference type="GO" id="GO:0008171">
    <property type="term" value="F:O-methyltransferase activity"/>
    <property type="evidence" value="ECO:0007669"/>
    <property type="project" value="InterPro"/>
</dbReference>
<sequence length="209" mass="22968">MKEVEYIRSLFVKEDEVQRSIEQGLAERGMPQISVPPEVGQTLYLLAKIVGAKKILEIGALGGYSSIWLAKALPADGKLISLELKQEHADFALENVQKAGLGDKAEFRVGDAKELLESLKVEGEKFDFFFIDADKPNYVYYLEKAIELAQPGAIITLDNLLFGGRVLDPSDDNPAPNALRKVNQMLANDPRLESILLTIGDGVGLARVK</sequence>
<name>A0A1I3NEG3_9BACL</name>